<dbReference type="InterPro" id="IPR050418">
    <property type="entry name" value="D-iso_2-hydroxyacid_DH_PdxB"/>
</dbReference>
<dbReference type="GO" id="GO:0051287">
    <property type="term" value="F:NAD binding"/>
    <property type="evidence" value="ECO:0007669"/>
    <property type="project" value="InterPro"/>
</dbReference>
<dbReference type="PANTHER" id="PTHR43761">
    <property type="entry name" value="D-ISOMER SPECIFIC 2-HYDROXYACID DEHYDROGENASE FAMILY PROTEIN (AFU_ORTHOLOGUE AFUA_1G13630)"/>
    <property type="match status" value="1"/>
</dbReference>
<gene>
    <name evidence="5" type="ORF">ELQ92_02635</name>
</gene>
<feature type="domain" description="D-isomer specific 2-hydroxyacid dehydrogenase NAD-binding" evidence="4">
    <location>
        <begin position="120"/>
        <end position="293"/>
    </location>
</feature>
<dbReference type="EMBL" id="RZNC01000001">
    <property type="protein sequence ID" value="RWZ68153.1"/>
    <property type="molecule type" value="Genomic_DNA"/>
</dbReference>
<sequence>MTAAADDRPVVVITESGGVDPGGGGALLEENGFEVVVLAGTLPIGEVSGPSSERRRAAVAAIIGLAPFGANEMDQLPDLRIIATTSTGVDMVDARAAADRGIEVVGLGGVATKEVATHALALILASLREVQAGMDVVRGGGWTSELTVTPPDIGRLVLGLVGFGRIARETARIARPLFGRIVATDPFVTESEHGVELVEFDDLLDSADVVSLHVPATADSRGLIARDALARLRPGALLVNASRAEIVDSAAVLDALESGRLSRYAADVLDGEPPAADDPLRSHPRTIVTPHMGFLSTSSLERYELDPAGAIIERFAR</sequence>
<organism evidence="5 6">
    <name type="scientific">Labedella populi</name>
    <dbReference type="NCBI Taxonomy" id="2498850"/>
    <lineage>
        <taxon>Bacteria</taxon>
        <taxon>Bacillati</taxon>
        <taxon>Actinomycetota</taxon>
        <taxon>Actinomycetes</taxon>
        <taxon>Micrococcales</taxon>
        <taxon>Microbacteriaceae</taxon>
        <taxon>Labedella</taxon>
    </lineage>
</organism>
<accession>A0A444QEZ2</accession>
<dbReference type="SUPFAM" id="SSF51735">
    <property type="entry name" value="NAD(P)-binding Rossmann-fold domains"/>
    <property type="match status" value="1"/>
</dbReference>
<evidence type="ECO:0000256" key="3">
    <source>
        <dbReference type="ARBA" id="ARBA00023027"/>
    </source>
</evidence>
<dbReference type="PANTHER" id="PTHR43761:SF1">
    <property type="entry name" value="D-ISOMER SPECIFIC 2-HYDROXYACID DEHYDROGENASE CATALYTIC DOMAIN-CONTAINING PROTEIN-RELATED"/>
    <property type="match status" value="1"/>
</dbReference>
<dbReference type="InterPro" id="IPR006140">
    <property type="entry name" value="D-isomer_DH_NAD-bd"/>
</dbReference>
<evidence type="ECO:0000259" key="4">
    <source>
        <dbReference type="Pfam" id="PF02826"/>
    </source>
</evidence>
<evidence type="ECO:0000256" key="1">
    <source>
        <dbReference type="ARBA" id="ARBA00005854"/>
    </source>
</evidence>
<evidence type="ECO:0000313" key="5">
    <source>
        <dbReference type="EMBL" id="RWZ68153.1"/>
    </source>
</evidence>
<keyword evidence="6" id="KW-1185">Reference proteome</keyword>
<dbReference type="RefSeq" id="WP_128497401.1">
    <property type="nucleotide sequence ID" value="NZ_RZNC01000001.1"/>
</dbReference>
<proteinExistence type="inferred from homology"/>
<dbReference type="InterPro" id="IPR036291">
    <property type="entry name" value="NAD(P)-bd_dom_sf"/>
</dbReference>
<keyword evidence="2" id="KW-0560">Oxidoreductase</keyword>
<comment type="caution">
    <text evidence="5">The sequence shown here is derived from an EMBL/GenBank/DDBJ whole genome shotgun (WGS) entry which is preliminary data.</text>
</comment>
<dbReference type="GO" id="GO:0016616">
    <property type="term" value="F:oxidoreductase activity, acting on the CH-OH group of donors, NAD or NADP as acceptor"/>
    <property type="evidence" value="ECO:0007669"/>
    <property type="project" value="InterPro"/>
</dbReference>
<reference evidence="5 6" key="1">
    <citation type="submission" date="2018-12" db="EMBL/GenBank/DDBJ databases">
        <authorList>
            <person name="Li F."/>
        </authorList>
    </citation>
    <scope>NUCLEOTIDE SEQUENCE [LARGE SCALE GENOMIC DNA]</scope>
    <source>
        <strain evidence="5 6">8H24J-4-2</strain>
    </source>
</reference>
<dbReference type="Proteomes" id="UP000288603">
    <property type="component" value="Unassembled WGS sequence"/>
</dbReference>
<dbReference type="Pfam" id="PF02826">
    <property type="entry name" value="2-Hacid_dh_C"/>
    <property type="match status" value="1"/>
</dbReference>
<evidence type="ECO:0000256" key="2">
    <source>
        <dbReference type="ARBA" id="ARBA00023002"/>
    </source>
</evidence>
<dbReference type="Gene3D" id="3.40.50.720">
    <property type="entry name" value="NAD(P)-binding Rossmann-like Domain"/>
    <property type="match status" value="2"/>
</dbReference>
<protein>
    <submittedName>
        <fullName evidence="5">C-terminal binding protein</fullName>
    </submittedName>
</protein>
<dbReference type="AlphaFoldDB" id="A0A444QEZ2"/>
<dbReference type="OrthoDB" id="117809at2"/>
<evidence type="ECO:0000313" key="6">
    <source>
        <dbReference type="Proteomes" id="UP000288603"/>
    </source>
</evidence>
<name>A0A444QEZ2_9MICO</name>
<comment type="similarity">
    <text evidence="1">Belongs to the D-isomer specific 2-hydroxyacid dehydrogenase family.</text>
</comment>
<dbReference type="SUPFAM" id="SSF52283">
    <property type="entry name" value="Formate/glycerate dehydrogenase catalytic domain-like"/>
    <property type="match status" value="1"/>
</dbReference>
<keyword evidence="3" id="KW-0520">NAD</keyword>